<keyword evidence="3" id="KW-1185">Reference proteome</keyword>
<evidence type="ECO:0000313" key="2">
    <source>
        <dbReference type="EMBL" id="KAL2810666.1"/>
    </source>
</evidence>
<proteinExistence type="predicted"/>
<accession>A0ABR4H5E3</accession>
<name>A0ABR4H5E3_9EURO</name>
<evidence type="ECO:0000256" key="1">
    <source>
        <dbReference type="SAM" id="Phobius"/>
    </source>
</evidence>
<organism evidence="2 3">
    <name type="scientific">Aspergillus granulosus</name>
    <dbReference type="NCBI Taxonomy" id="176169"/>
    <lineage>
        <taxon>Eukaryota</taxon>
        <taxon>Fungi</taxon>
        <taxon>Dikarya</taxon>
        <taxon>Ascomycota</taxon>
        <taxon>Pezizomycotina</taxon>
        <taxon>Eurotiomycetes</taxon>
        <taxon>Eurotiomycetidae</taxon>
        <taxon>Eurotiales</taxon>
        <taxon>Aspergillaceae</taxon>
        <taxon>Aspergillus</taxon>
        <taxon>Aspergillus subgen. Nidulantes</taxon>
    </lineage>
</organism>
<dbReference type="Proteomes" id="UP001610334">
    <property type="component" value="Unassembled WGS sequence"/>
</dbReference>
<protein>
    <submittedName>
        <fullName evidence="2">Uncharacterized protein</fullName>
    </submittedName>
</protein>
<gene>
    <name evidence="2" type="ORF">BJX63DRAFT_306732</name>
</gene>
<comment type="caution">
    <text evidence="2">The sequence shown here is derived from an EMBL/GenBank/DDBJ whole genome shotgun (WGS) entry which is preliminary data.</text>
</comment>
<keyword evidence="1" id="KW-0472">Membrane</keyword>
<reference evidence="2 3" key="1">
    <citation type="submission" date="2024-07" db="EMBL/GenBank/DDBJ databases">
        <title>Section-level genome sequencing and comparative genomics of Aspergillus sections Usti and Cavernicolus.</title>
        <authorList>
            <consortium name="Lawrence Berkeley National Laboratory"/>
            <person name="Nybo J.L."/>
            <person name="Vesth T.C."/>
            <person name="Theobald S."/>
            <person name="Frisvad J.C."/>
            <person name="Larsen T.O."/>
            <person name="Kjaerboelling I."/>
            <person name="Rothschild-Mancinelli K."/>
            <person name="Lyhne E.K."/>
            <person name="Kogle M.E."/>
            <person name="Barry K."/>
            <person name="Clum A."/>
            <person name="Na H."/>
            <person name="Ledsgaard L."/>
            <person name="Lin J."/>
            <person name="Lipzen A."/>
            <person name="Kuo A."/>
            <person name="Riley R."/>
            <person name="Mondo S."/>
            <person name="Labutti K."/>
            <person name="Haridas S."/>
            <person name="Pangalinan J."/>
            <person name="Salamov A.A."/>
            <person name="Simmons B.A."/>
            <person name="Magnuson J.K."/>
            <person name="Chen J."/>
            <person name="Drula E."/>
            <person name="Henrissat B."/>
            <person name="Wiebenga A."/>
            <person name="Lubbers R.J."/>
            <person name="Gomes A.C."/>
            <person name="Makela M.R."/>
            <person name="Stajich J."/>
            <person name="Grigoriev I.V."/>
            <person name="Mortensen U.H."/>
            <person name="De Vries R.P."/>
            <person name="Baker S.E."/>
            <person name="Andersen M.R."/>
        </authorList>
    </citation>
    <scope>NUCLEOTIDE SEQUENCE [LARGE SCALE GENOMIC DNA]</scope>
    <source>
        <strain evidence="2 3">CBS 588.65</strain>
    </source>
</reference>
<evidence type="ECO:0000313" key="3">
    <source>
        <dbReference type="Proteomes" id="UP001610334"/>
    </source>
</evidence>
<keyword evidence="1" id="KW-1133">Transmembrane helix</keyword>
<feature type="transmembrane region" description="Helical" evidence="1">
    <location>
        <begin position="26"/>
        <end position="45"/>
    </location>
</feature>
<dbReference type="EMBL" id="JBFXLT010000068">
    <property type="protein sequence ID" value="KAL2810666.1"/>
    <property type="molecule type" value="Genomic_DNA"/>
</dbReference>
<sequence>MSSPGYPYLTLTLPLGSFSTGTPSSLLQWIVVSSLQFLHSFIKSVRKQSVKKKHIRSF</sequence>
<keyword evidence="1" id="KW-0812">Transmembrane</keyword>